<dbReference type="CDD" id="cd06222">
    <property type="entry name" value="RNase_H_like"/>
    <property type="match status" value="1"/>
</dbReference>
<evidence type="ECO:0000313" key="3">
    <source>
        <dbReference type="Proteomes" id="UP000289340"/>
    </source>
</evidence>
<sequence>MNWLSKAGRTTLAKSVHNIILMYTMQNLWVSNVARPTTRDGLKVRETREISMTLLRKHVWSLIHDSNKLWAQLVLDKYLKGNFIFHSSSRHGISYSWVSIVKATKILQPGFKFHVGEGALSVWFYLCCPQGPLCNLVNFVHISDSHLEIKDIYNNDHFGTTFSFPFPVDDHLDDIVTWIRKHVMSPFGVLFTIAMWFIWRSKNIEVFRIKLGKFDGSSPENLRVSGVGGLFCDHYGLIIAKSKGFVDTICESDSKSAVQLIYEGVQDSHPYAALIMDIKSLVHSGWNITFVHTLRERNKSGDWLAKFGATPRELLHV</sequence>
<dbReference type="EMBL" id="QZWG01000019">
    <property type="protein sequence ID" value="RZB47085.1"/>
    <property type="molecule type" value="Genomic_DNA"/>
</dbReference>
<evidence type="ECO:0000259" key="1">
    <source>
        <dbReference type="Pfam" id="PF13456"/>
    </source>
</evidence>
<dbReference type="GO" id="GO:0004523">
    <property type="term" value="F:RNA-DNA hybrid ribonuclease activity"/>
    <property type="evidence" value="ECO:0007669"/>
    <property type="project" value="InterPro"/>
</dbReference>
<feature type="domain" description="RNase H type-1" evidence="1">
    <location>
        <begin position="236"/>
        <end position="307"/>
    </location>
</feature>
<comment type="caution">
    <text evidence="2">The sequence shown here is derived from an EMBL/GenBank/DDBJ whole genome shotgun (WGS) entry which is preliminary data.</text>
</comment>
<dbReference type="InterPro" id="IPR044730">
    <property type="entry name" value="RNase_H-like_dom_plant"/>
</dbReference>
<name>A0A445FE09_GLYSO</name>
<dbReference type="Pfam" id="PF13456">
    <property type="entry name" value="RVT_3"/>
    <property type="match status" value="1"/>
</dbReference>
<gene>
    <name evidence="2" type="ORF">D0Y65_050926</name>
</gene>
<dbReference type="InterPro" id="IPR012337">
    <property type="entry name" value="RNaseH-like_sf"/>
</dbReference>
<dbReference type="SUPFAM" id="SSF53098">
    <property type="entry name" value="Ribonuclease H-like"/>
    <property type="match status" value="1"/>
</dbReference>
<dbReference type="Proteomes" id="UP000289340">
    <property type="component" value="Chromosome 19"/>
</dbReference>
<dbReference type="PANTHER" id="PTHR34023:SF5">
    <property type="entry name" value="RNASE H TYPE-1 DOMAIN-CONTAINING PROTEIN"/>
    <property type="match status" value="1"/>
</dbReference>
<dbReference type="GO" id="GO:0003676">
    <property type="term" value="F:nucleic acid binding"/>
    <property type="evidence" value="ECO:0007669"/>
    <property type="project" value="InterPro"/>
</dbReference>
<keyword evidence="3" id="KW-1185">Reference proteome</keyword>
<dbReference type="Gene3D" id="3.30.420.10">
    <property type="entry name" value="Ribonuclease H-like superfamily/Ribonuclease H"/>
    <property type="match status" value="1"/>
</dbReference>
<organism evidence="2 3">
    <name type="scientific">Glycine soja</name>
    <name type="common">Wild soybean</name>
    <dbReference type="NCBI Taxonomy" id="3848"/>
    <lineage>
        <taxon>Eukaryota</taxon>
        <taxon>Viridiplantae</taxon>
        <taxon>Streptophyta</taxon>
        <taxon>Embryophyta</taxon>
        <taxon>Tracheophyta</taxon>
        <taxon>Spermatophyta</taxon>
        <taxon>Magnoliopsida</taxon>
        <taxon>eudicotyledons</taxon>
        <taxon>Gunneridae</taxon>
        <taxon>Pentapetalae</taxon>
        <taxon>rosids</taxon>
        <taxon>fabids</taxon>
        <taxon>Fabales</taxon>
        <taxon>Fabaceae</taxon>
        <taxon>Papilionoideae</taxon>
        <taxon>50 kb inversion clade</taxon>
        <taxon>NPAAA clade</taxon>
        <taxon>indigoferoid/millettioid clade</taxon>
        <taxon>Phaseoleae</taxon>
        <taxon>Glycine</taxon>
        <taxon>Glycine subgen. Soja</taxon>
    </lineage>
</organism>
<dbReference type="InterPro" id="IPR002156">
    <property type="entry name" value="RNaseH_domain"/>
</dbReference>
<reference evidence="2 3" key="1">
    <citation type="submission" date="2018-09" db="EMBL/GenBank/DDBJ databases">
        <title>A high-quality reference genome of wild soybean provides a powerful tool to mine soybean genomes.</title>
        <authorList>
            <person name="Xie M."/>
            <person name="Chung C.Y.L."/>
            <person name="Li M.-W."/>
            <person name="Wong F.-L."/>
            <person name="Chan T.-F."/>
            <person name="Lam H.-M."/>
        </authorList>
    </citation>
    <scope>NUCLEOTIDE SEQUENCE [LARGE SCALE GENOMIC DNA]</scope>
    <source>
        <strain evidence="3">cv. W05</strain>
        <tissue evidence="2">Hypocotyl of etiolated seedlings</tissue>
    </source>
</reference>
<dbReference type="InterPro" id="IPR036397">
    <property type="entry name" value="RNaseH_sf"/>
</dbReference>
<evidence type="ECO:0000313" key="2">
    <source>
        <dbReference type="EMBL" id="RZB47085.1"/>
    </source>
</evidence>
<proteinExistence type="predicted"/>
<protein>
    <recommendedName>
        <fullName evidence="1">RNase H type-1 domain-containing protein</fullName>
    </recommendedName>
</protein>
<accession>A0A445FE09</accession>
<dbReference type="AlphaFoldDB" id="A0A445FE09"/>
<dbReference type="PANTHER" id="PTHR34023">
    <property type="entry name" value="RNASE H DOMAIN-CONTAINING PROTEIN"/>
    <property type="match status" value="1"/>
</dbReference>